<sequence>MPTLYLQPFCQYCERVMRFVSEHKVSINAKDISNDPSLAAELIRLGGKRQVPYLVDEAQGTAMYESADIIEYLRSNYVH</sequence>
<gene>
    <name evidence="2" type="ORF">A2392_01100</name>
</gene>
<dbReference type="Gene3D" id="3.40.30.10">
    <property type="entry name" value="Glutaredoxin"/>
    <property type="match status" value="1"/>
</dbReference>
<evidence type="ECO:0000313" key="3">
    <source>
        <dbReference type="Proteomes" id="UP000177395"/>
    </source>
</evidence>
<comment type="caution">
    <text evidence="2">The sequence shown here is derived from an EMBL/GenBank/DDBJ whole genome shotgun (WGS) entry which is preliminary data.</text>
</comment>
<dbReference type="EMBL" id="MFMS01000002">
    <property type="protein sequence ID" value="OGG86048.1"/>
    <property type="molecule type" value="Genomic_DNA"/>
</dbReference>
<dbReference type="AlphaFoldDB" id="A0A1F6FJK0"/>
<evidence type="ECO:0000313" key="2">
    <source>
        <dbReference type="EMBL" id="OGG86048.1"/>
    </source>
</evidence>
<dbReference type="Proteomes" id="UP000177395">
    <property type="component" value="Unassembled WGS sequence"/>
</dbReference>
<dbReference type="STRING" id="1798531.A2392_01100"/>
<dbReference type="PROSITE" id="PS51354">
    <property type="entry name" value="GLUTAREDOXIN_2"/>
    <property type="match status" value="1"/>
</dbReference>
<dbReference type="InterPro" id="IPR036249">
    <property type="entry name" value="Thioredoxin-like_sf"/>
</dbReference>
<reference evidence="2 3" key="1">
    <citation type="journal article" date="2016" name="Nat. Commun.">
        <title>Thousands of microbial genomes shed light on interconnected biogeochemical processes in an aquifer system.</title>
        <authorList>
            <person name="Anantharaman K."/>
            <person name="Brown C.T."/>
            <person name="Hug L.A."/>
            <person name="Sharon I."/>
            <person name="Castelle C.J."/>
            <person name="Probst A.J."/>
            <person name="Thomas B.C."/>
            <person name="Singh A."/>
            <person name="Wilkins M.J."/>
            <person name="Karaoz U."/>
            <person name="Brodie E.L."/>
            <person name="Williams K.H."/>
            <person name="Hubbard S.S."/>
            <person name="Banfield J.F."/>
        </authorList>
    </citation>
    <scope>NUCLEOTIDE SEQUENCE [LARGE SCALE GENOMIC DNA]</scope>
</reference>
<name>A0A1F6FJK0_9BACT</name>
<proteinExistence type="predicted"/>
<feature type="domain" description="GST N-terminal" evidence="1">
    <location>
        <begin position="1"/>
        <end position="79"/>
    </location>
</feature>
<dbReference type="SUPFAM" id="SSF52833">
    <property type="entry name" value="Thioredoxin-like"/>
    <property type="match status" value="1"/>
</dbReference>
<dbReference type="Pfam" id="PF13417">
    <property type="entry name" value="GST_N_3"/>
    <property type="match status" value="1"/>
</dbReference>
<protein>
    <recommendedName>
        <fullName evidence="1">GST N-terminal domain-containing protein</fullName>
    </recommendedName>
</protein>
<dbReference type="PROSITE" id="PS50404">
    <property type="entry name" value="GST_NTER"/>
    <property type="match status" value="1"/>
</dbReference>
<evidence type="ECO:0000259" key="1">
    <source>
        <dbReference type="PROSITE" id="PS50404"/>
    </source>
</evidence>
<dbReference type="InterPro" id="IPR004045">
    <property type="entry name" value="Glutathione_S-Trfase_N"/>
</dbReference>
<organism evidence="2 3">
    <name type="scientific">Candidatus Kaiserbacteria bacterium RIFOXYB1_FULL_46_14</name>
    <dbReference type="NCBI Taxonomy" id="1798531"/>
    <lineage>
        <taxon>Bacteria</taxon>
        <taxon>Candidatus Kaiseribacteriota</taxon>
    </lineage>
</organism>
<accession>A0A1F6FJK0</accession>